<dbReference type="CDD" id="cd01428">
    <property type="entry name" value="ADK"/>
    <property type="match status" value="1"/>
</dbReference>
<dbReference type="InterPro" id="IPR033690">
    <property type="entry name" value="Adenylat_kinase_CS"/>
</dbReference>
<keyword evidence="3 4" id="KW-0418">Kinase</keyword>
<dbReference type="Gene3D" id="3.40.50.300">
    <property type="entry name" value="P-loop containing nucleotide triphosphate hydrolases"/>
    <property type="match status" value="1"/>
</dbReference>
<dbReference type="NCBIfam" id="TIGR01351">
    <property type="entry name" value="adk"/>
    <property type="match status" value="1"/>
</dbReference>
<sequence>MSITPGYIFLGPPGSGKGTQAEYLVKKQHVCHLSTGDLLRAAVKNDTALGRQAGPIMKAGKLVPDELVVGLVQESLASSACKEGFLLDGFPRNVQQAVTLDQMLQKEGKAVTRVFDFSCDDSILVRRVCGRRIHKPSGRTYHVDFKPPKVAGKDDVTGEDLIQRPDDNEETLKSRLSVFHEMTVPLRAYYGKAGTLSTIDASLPPKFVTAQIDGLDAFHASLASSRK</sequence>
<gene>
    <name evidence="6" type="ORF">NAES01612_LOCUS11565</name>
</gene>
<dbReference type="GO" id="GO:0005524">
    <property type="term" value="F:ATP binding"/>
    <property type="evidence" value="ECO:0007669"/>
    <property type="project" value="InterPro"/>
</dbReference>
<dbReference type="PROSITE" id="PS00113">
    <property type="entry name" value="ADENYLATE_KINASE"/>
    <property type="match status" value="1"/>
</dbReference>
<organism evidence="6">
    <name type="scientific">Paramoeba aestuarina</name>
    <dbReference type="NCBI Taxonomy" id="180227"/>
    <lineage>
        <taxon>Eukaryota</taxon>
        <taxon>Amoebozoa</taxon>
        <taxon>Discosea</taxon>
        <taxon>Flabellinia</taxon>
        <taxon>Dactylopodida</taxon>
        <taxon>Paramoebidae</taxon>
        <taxon>Paramoeba</taxon>
    </lineage>
</organism>
<dbReference type="HAMAP" id="MF_00235">
    <property type="entry name" value="Adenylate_kinase_Adk"/>
    <property type="match status" value="1"/>
</dbReference>
<dbReference type="SUPFAM" id="SSF52540">
    <property type="entry name" value="P-loop containing nucleoside triphosphate hydrolases"/>
    <property type="match status" value="1"/>
</dbReference>
<evidence type="ECO:0000259" key="5">
    <source>
        <dbReference type="Pfam" id="PF05191"/>
    </source>
</evidence>
<comment type="similarity">
    <text evidence="4">Belongs to the adenylate kinase family.</text>
</comment>
<protein>
    <recommendedName>
        <fullName evidence="5">Adenylate kinase active site lid domain-containing protein</fullName>
    </recommendedName>
</protein>
<evidence type="ECO:0000256" key="3">
    <source>
        <dbReference type="ARBA" id="ARBA00022777"/>
    </source>
</evidence>
<accession>A0A7S4KUE5</accession>
<evidence type="ECO:0000256" key="2">
    <source>
        <dbReference type="ARBA" id="ARBA00022741"/>
    </source>
</evidence>
<feature type="domain" description="Adenylate kinase active site lid" evidence="5">
    <location>
        <begin position="131"/>
        <end position="166"/>
    </location>
</feature>
<evidence type="ECO:0000313" key="6">
    <source>
        <dbReference type="EMBL" id="CAE2305926.1"/>
    </source>
</evidence>
<dbReference type="PRINTS" id="PR00094">
    <property type="entry name" value="ADENYLTKNASE"/>
</dbReference>
<dbReference type="EMBL" id="HBKR01017492">
    <property type="protein sequence ID" value="CAE2305926.1"/>
    <property type="molecule type" value="Transcribed_RNA"/>
</dbReference>
<keyword evidence="2" id="KW-0547">Nucleotide-binding</keyword>
<dbReference type="Pfam" id="PF05191">
    <property type="entry name" value="ADK_lid"/>
    <property type="match status" value="1"/>
</dbReference>
<dbReference type="GO" id="GO:0004017">
    <property type="term" value="F:AMP kinase activity"/>
    <property type="evidence" value="ECO:0007669"/>
    <property type="project" value="InterPro"/>
</dbReference>
<evidence type="ECO:0000256" key="1">
    <source>
        <dbReference type="ARBA" id="ARBA00022679"/>
    </source>
</evidence>
<dbReference type="InterPro" id="IPR006259">
    <property type="entry name" value="Adenyl_kin_sub"/>
</dbReference>
<proteinExistence type="inferred from homology"/>
<dbReference type="InterPro" id="IPR000850">
    <property type="entry name" value="Adenylat/UMP-CMP_kin"/>
</dbReference>
<dbReference type="NCBIfam" id="NF001381">
    <property type="entry name" value="PRK00279.1-3"/>
    <property type="match status" value="1"/>
</dbReference>
<dbReference type="InterPro" id="IPR007862">
    <property type="entry name" value="Adenylate_kinase_lid-dom"/>
</dbReference>
<dbReference type="PANTHER" id="PTHR23359">
    <property type="entry name" value="NUCLEOTIDE KINASE"/>
    <property type="match status" value="1"/>
</dbReference>
<keyword evidence="1 4" id="KW-0808">Transferase</keyword>
<evidence type="ECO:0000256" key="4">
    <source>
        <dbReference type="RuleBase" id="RU003330"/>
    </source>
</evidence>
<reference evidence="6" key="1">
    <citation type="submission" date="2021-01" db="EMBL/GenBank/DDBJ databases">
        <authorList>
            <person name="Corre E."/>
            <person name="Pelletier E."/>
            <person name="Niang G."/>
            <person name="Scheremetjew M."/>
            <person name="Finn R."/>
            <person name="Kale V."/>
            <person name="Holt S."/>
            <person name="Cochrane G."/>
            <person name="Meng A."/>
            <person name="Brown T."/>
            <person name="Cohen L."/>
        </authorList>
    </citation>
    <scope>NUCLEOTIDE SEQUENCE</scope>
    <source>
        <strain evidence="6">SoJaBio B1-5/56/2</strain>
    </source>
</reference>
<dbReference type="AlphaFoldDB" id="A0A7S4KUE5"/>
<dbReference type="InterPro" id="IPR027417">
    <property type="entry name" value="P-loop_NTPase"/>
</dbReference>
<dbReference type="NCBIfam" id="NF011100">
    <property type="entry name" value="PRK14527.1"/>
    <property type="match status" value="1"/>
</dbReference>
<name>A0A7S4KUE5_9EUKA</name>
<dbReference type="Pfam" id="PF00406">
    <property type="entry name" value="ADK"/>
    <property type="match status" value="1"/>
</dbReference>
<dbReference type="FunFam" id="3.40.50.300:FF:000106">
    <property type="entry name" value="Adenylate kinase mitochondrial"/>
    <property type="match status" value="1"/>
</dbReference>